<dbReference type="EMBL" id="FNXT01001227">
    <property type="protein sequence ID" value="SZX75241.1"/>
    <property type="molecule type" value="Genomic_DNA"/>
</dbReference>
<accession>A0A383WCS9</accession>
<proteinExistence type="predicted"/>
<organism evidence="2 3">
    <name type="scientific">Tetradesmus obliquus</name>
    <name type="common">Green alga</name>
    <name type="synonym">Acutodesmus obliquus</name>
    <dbReference type="NCBI Taxonomy" id="3088"/>
    <lineage>
        <taxon>Eukaryota</taxon>
        <taxon>Viridiplantae</taxon>
        <taxon>Chlorophyta</taxon>
        <taxon>core chlorophytes</taxon>
        <taxon>Chlorophyceae</taxon>
        <taxon>CS clade</taxon>
        <taxon>Sphaeropleales</taxon>
        <taxon>Scenedesmaceae</taxon>
        <taxon>Tetradesmus</taxon>
    </lineage>
</organism>
<sequence length="383" mass="40652">MVAGVEVWVQAQQQLGMAVDIPTEVVTFCCTESELGTGYWSKLRKKNHPPLQAAAQLPKEYVPGVLQLCMNCSSSDTALTAAQLLEPLGLLTEAASSINAGLLRRLLVTAAARRHQLAFLHMAAQPSILQHVDGASLGSVLELLMSWGDTTCIDVLLRKLQPASAQQLSPDALAQLLQAAVDKDSFAAAEQLCGLPAAAQMSASSVAQLLEAAWKQDSHLCAAQLFGLPAVQQLSASMVARLAEVTLQQSNGPYTSRLFSLPAAQDLTADMLAQLLDIAIQQSDKLYVWRLYCMPAAMQLSGSAVAKLLHAALSQGRAGIEHVGNLSQLPAAAHVSAADAEQLLQAAEEHSNARSKLMLCQVPAVAQLKQVRQNVAAVVAMAW</sequence>
<protein>
    <submittedName>
        <fullName evidence="2">Uncharacterized protein</fullName>
    </submittedName>
</protein>
<name>A0A383WCS9_TETOB</name>
<evidence type="ECO:0000313" key="2">
    <source>
        <dbReference type="EMBL" id="SZX75241.1"/>
    </source>
</evidence>
<dbReference type="Proteomes" id="UP000256970">
    <property type="component" value="Unassembled WGS sequence"/>
</dbReference>
<dbReference type="EMBL" id="FNXT01000561">
    <property type="protein sequence ID" value="SZX65135.1"/>
    <property type="molecule type" value="Genomic_DNA"/>
</dbReference>
<evidence type="ECO:0000313" key="1">
    <source>
        <dbReference type="EMBL" id="SZX65135.1"/>
    </source>
</evidence>
<keyword evidence="3" id="KW-1185">Reference proteome</keyword>
<gene>
    <name evidence="2" type="ORF">BQ4739_LOCUS15531</name>
    <name evidence="1" type="ORF">BQ4739_LOCUS5587</name>
</gene>
<evidence type="ECO:0000313" key="3">
    <source>
        <dbReference type="Proteomes" id="UP000256970"/>
    </source>
</evidence>
<dbReference type="AlphaFoldDB" id="A0A383WCS9"/>
<reference evidence="2 3" key="1">
    <citation type="submission" date="2016-10" db="EMBL/GenBank/DDBJ databases">
        <authorList>
            <person name="Cai Z."/>
        </authorList>
    </citation>
    <scope>NUCLEOTIDE SEQUENCE [LARGE SCALE GENOMIC DNA]</scope>
</reference>